<name>A0A919SBP6_9ACTN</name>
<dbReference type="InterPro" id="IPR027417">
    <property type="entry name" value="P-loop_NTPase"/>
</dbReference>
<evidence type="ECO:0000313" key="3">
    <source>
        <dbReference type="EMBL" id="GIM68710.1"/>
    </source>
</evidence>
<accession>A0A919SBP6</accession>
<protein>
    <submittedName>
        <fullName evidence="3">Dynamin</fullName>
    </submittedName>
</protein>
<keyword evidence="1" id="KW-0472">Membrane</keyword>
<keyword evidence="4" id="KW-1185">Reference proteome</keyword>
<proteinExistence type="predicted"/>
<organism evidence="3 4">
    <name type="scientific">Actinoplanes auranticolor</name>
    <dbReference type="NCBI Taxonomy" id="47988"/>
    <lineage>
        <taxon>Bacteria</taxon>
        <taxon>Bacillati</taxon>
        <taxon>Actinomycetota</taxon>
        <taxon>Actinomycetes</taxon>
        <taxon>Micromonosporales</taxon>
        <taxon>Micromonosporaceae</taxon>
        <taxon>Actinoplanes</taxon>
    </lineage>
</organism>
<evidence type="ECO:0000313" key="4">
    <source>
        <dbReference type="Proteomes" id="UP000681340"/>
    </source>
</evidence>
<reference evidence="3" key="1">
    <citation type="submission" date="2021-03" db="EMBL/GenBank/DDBJ databases">
        <title>Whole genome shotgun sequence of Actinoplanes auranticolor NBRC 12245.</title>
        <authorList>
            <person name="Komaki H."/>
            <person name="Tamura T."/>
        </authorList>
    </citation>
    <scope>NUCLEOTIDE SEQUENCE</scope>
    <source>
        <strain evidence="3">NBRC 12245</strain>
    </source>
</reference>
<dbReference type="RefSeq" id="WP_212989274.1">
    <property type="nucleotide sequence ID" value="NZ_BAABEA010000008.1"/>
</dbReference>
<dbReference type="EMBL" id="BOQL01000026">
    <property type="protein sequence ID" value="GIM68710.1"/>
    <property type="molecule type" value="Genomic_DNA"/>
</dbReference>
<dbReference type="InterPro" id="IPR045063">
    <property type="entry name" value="Dynamin_N"/>
</dbReference>
<dbReference type="PANTHER" id="PTHR43681:SF1">
    <property type="entry name" value="SARCALUMENIN"/>
    <property type="match status" value="1"/>
</dbReference>
<dbReference type="PANTHER" id="PTHR43681">
    <property type="entry name" value="TRANSMEMBRANE GTPASE FZO"/>
    <property type="match status" value="1"/>
</dbReference>
<dbReference type="Gene3D" id="3.40.50.300">
    <property type="entry name" value="P-loop containing nucleotide triphosphate hydrolases"/>
    <property type="match status" value="1"/>
</dbReference>
<dbReference type="Pfam" id="PF00350">
    <property type="entry name" value="Dynamin_N"/>
    <property type="match status" value="1"/>
</dbReference>
<dbReference type="SUPFAM" id="SSF52540">
    <property type="entry name" value="P-loop containing nucleoside triphosphate hydrolases"/>
    <property type="match status" value="1"/>
</dbReference>
<dbReference type="InterPro" id="IPR051943">
    <property type="entry name" value="TRAFAC_Dynamin-like_GTPase"/>
</dbReference>
<sequence length="583" mass="63139">MATDLLAELAGARRLAVAHDRGDLAGRLDRAAAELGRGDVTVAVVGEFKQGKSTLVNALLRTDVCPVDPDVVTAVPTVLRYGREPTVTLQVPSDDGALEPVTVPFDQLSRYVTEAAPAAGARAPRSVEVRLDRRLLGAGLSLVDTPGVGGLDSAQGNLTLGALAGAAAALFVTDASQELTAPEVAFLRRVLERCPAAYCVVTKTDLHGEWRRIVELNAGHLAAAGLDVPVLAVSSFLRLRAQARDSTELNTESGYPRLVELLRRDVLDAARAGARTAARAELAFVVAQLRERVAAEQAAASSPAAAVTLVQRYAEKQRRTRTLGSWQTVLGDGIQDLTADVDHDLRERLRTMLRAGEELLNESDPRDTWQDFQAWAAREASAAAVDNLMLLARRSDELAQAVATRFDLEYEGLELDLPSPEPGLGKVSELDVDFHRSGMQQFLGAFTAARITYGGFYMLGAIGALFNVFIAAPIGLIAGLTLGRRLVKQERERQVQQRRQQARTELRRYVDDVSFHVGRDSREAVRRTQRLLRDEFTARAAAVERSTAEAASAVREAAALPDDQRAARARQLAAQRAELDRLA</sequence>
<evidence type="ECO:0000259" key="2">
    <source>
        <dbReference type="Pfam" id="PF00350"/>
    </source>
</evidence>
<gene>
    <name evidence="3" type="ORF">Aau02nite_32920</name>
</gene>
<comment type="caution">
    <text evidence="3">The sequence shown here is derived from an EMBL/GenBank/DDBJ whole genome shotgun (WGS) entry which is preliminary data.</text>
</comment>
<dbReference type="AlphaFoldDB" id="A0A919SBP6"/>
<evidence type="ECO:0000256" key="1">
    <source>
        <dbReference type="SAM" id="Phobius"/>
    </source>
</evidence>
<keyword evidence="1" id="KW-1133">Transmembrane helix</keyword>
<feature type="transmembrane region" description="Helical" evidence="1">
    <location>
        <begin position="456"/>
        <end position="483"/>
    </location>
</feature>
<feature type="domain" description="Dynamin N-terminal" evidence="2">
    <location>
        <begin position="42"/>
        <end position="194"/>
    </location>
</feature>
<dbReference type="Proteomes" id="UP000681340">
    <property type="component" value="Unassembled WGS sequence"/>
</dbReference>
<keyword evidence="1" id="KW-0812">Transmembrane</keyword>